<dbReference type="Gene3D" id="3.40.50.150">
    <property type="entry name" value="Vaccinia Virus protein VP39"/>
    <property type="match status" value="1"/>
</dbReference>
<evidence type="ECO:0000313" key="2">
    <source>
        <dbReference type="Proteomes" id="UP000253940"/>
    </source>
</evidence>
<organism evidence="1 2">
    <name type="scientific">Aquirhabdus parva</name>
    <dbReference type="NCBI Taxonomy" id="2283318"/>
    <lineage>
        <taxon>Bacteria</taxon>
        <taxon>Pseudomonadati</taxon>
        <taxon>Pseudomonadota</taxon>
        <taxon>Gammaproteobacteria</taxon>
        <taxon>Moraxellales</taxon>
        <taxon>Moraxellaceae</taxon>
        <taxon>Aquirhabdus</taxon>
    </lineage>
</organism>
<dbReference type="GO" id="GO:0008168">
    <property type="term" value="F:methyltransferase activity"/>
    <property type="evidence" value="ECO:0007669"/>
    <property type="project" value="UniProtKB-KW"/>
</dbReference>
<evidence type="ECO:0000313" key="1">
    <source>
        <dbReference type="EMBL" id="AXI03394.1"/>
    </source>
</evidence>
<dbReference type="EMBL" id="CP031222">
    <property type="protein sequence ID" value="AXI03394.1"/>
    <property type="molecule type" value="Genomic_DNA"/>
</dbReference>
<name>A0A345P7Y5_9GAMM</name>
<dbReference type="CDD" id="cd02440">
    <property type="entry name" value="AdoMet_MTases"/>
    <property type="match status" value="1"/>
</dbReference>
<dbReference type="InterPro" id="IPR029063">
    <property type="entry name" value="SAM-dependent_MTases_sf"/>
</dbReference>
<gene>
    <name evidence="1" type="ORF">HYN46_11405</name>
</gene>
<keyword evidence="2" id="KW-1185">Reference proteome</keyword>
<keyword evidence="1" id="KW-0808">Transferase</keyword>
<keyword evidence="1" id="KW-0489">Methyltransferase</keyword>
<dbReference type="OrthoDB" id="9810247at2"/>
<sequence>MYLWESHLDISHNPSEHDRYTDQARSNLVDMFSSPRKFVLEIGCSTGATGRYCKEKFPDAVYWGIEPNQDAAKIASTRVDHVLVGLSDDFVLSEQGVGLGQIDGVILADVIEHMYNPWKALASLKPYLASNAEIVTSIPNVRSIWLLNEIASGRFTYLDQGLLDITHIRFFTWKEIVDMMQQCGYQIDFLTYGVDERLWATYQNYKNILPSTVEYENVAVKQVKDENDLLELCSLQYYSRAILIP</sequence>
<dbReference type="RefSeq" id="WP_114899502.1">
    <property type="nucleotide sequence ID" value="NZ_CP031222.1"/>
</dbReference>
<dbReference type="Proteomes" id="UP000253940">
    <property type="component" value="Chromosome"/>
</dbReference>
<dbReference type="GO" id="GO:0032259">
    <property type="term" value="P:methylation"/>
    <property type="evidence" value="ECO:0007669"/>
    <property type="project" value="UniProtKB-KW"/>
</dbReference>
<dbReference type="SUPFAM" id="SSF53335">
    <property type="entry name" value="S-adenosyl-L-methionine-dependent methyltransferases"/>
    <property type="match status" value="1"/>
</dbReference>
<dbReference type="Pfam" id="PF13489">
    <property type="entry name" value="Methyltransf_23"/>
    <property type="match status" value="1"/>
</dbReference>
<dbReference type="AlphaFoldDB" id="A0A345P7Y5"/>
<protein>
    <submittedName>
        <fullName evidence="1">Class I SAM-dependent methyltransferase</fullName>
    </submittedName>
</protein>
<dbReference type="KEGG" id="mbah:HYN46_11405"/>
<reference evidence="1 2" key="1">
    <citation type="submission" date="2018-07" db="EMBL/GenBank/DDBJ databases">
        <title>Genome sequencing of Moraxellaceae gen. HYN0046.</title>
        <authorList>
            <person name="Kim M."/>
            <person name="Yi H."/>
        </authorList>
    </citation>
    <scope>NUCLEOTIDE SEQUENCE [LARGE SCALE GENOMIC DNA]</scope>
    <source>
        <strain evidence="1 2">HYN0046</strain>
    </source>
</reference>
<accession>A0A345P7Y5</accession>
<proteinExistence type="predicted"/>